<dbReference type="SMART" id="SM00220">
    <property type="entry name" value="S_TKc"/>
    <property type="match status" value="1"/>
</dbReference>
<accession>A0AAF0IS28</accession>
<dbReference type="PROSITE" id="PS50011">
    <property type="entry name" value="PROTEIN_KINASE_DOM"/>
    <property type="match status" value="1"/>
</dbReference>
<dbReference type="Proteomes" id="UP001214603">
    <property type="component" value="Chromosome 1"/>
</dbReference>
<evidence type="ECO:0000313" key="7">
    <source>
        <dbReference type="Proteomes" id="UP001214603"/>
    </source>
</evidence>
<evidence type="ECO:0000259" key="5">
    <source>
        <dbReference type="PROSITE" id="PS50011"/>
    </source>
</evidence>
<reference evidence="6" key="1">
    <citation type="submission" date="2023-03" db="EMBL/GenBank/DDBJ databases">
        <title>Mating type loci evolution in Malassezia.</title>
        <authorList>
            <person name="Coelho M.A."/>
        </authorList>
    </citation>
    <scope>NUCLEOTIDE SEQUENCE</scope>
    <source>
        <strain evidence="6">CBS 7876</strain>
    </source>
</reference>
<feature type="region of interest" description="Disordered" evidence="4">
    <location>
        <begin position="419"/>
        <end position="442"/>
    </location>
</feature>
<sequence>MDRLRHFIRHGKAAKFAPSTDPDSSEKSASPMALSAAQVTPATVAGTMAVPTFTSPAGSQQSLTTATPQQAYSDGNAAPVENATSIHKQVEQIVAQERQEASSELPQYPGLPEQFELLEKLGDGTFSVVYKAFDHSTGKKVAVKIVRKQPGTNEQANQLNPALREHNRATERDAIMKEVQIMRRMRHPSIVQLVSFTESPEYCFMVLELLEGGELFEQIVKLTYLSEPLARHVIVQVAQGIQFMHEECGIVHRDIKPENLLFESIDFIPSKNPVKRPYDEDKEDEGEFRPGIGGGGIGRVKIADFGLSKIVWERNTKTPCGTVGYAAPEIVRDEHYSKSVDMWALGCVLYTLLCGFPPFYDESIKTLTDKVSKGEYTFLSPWWDDISDSAKDLVANLLTVDAKKRYTIDQFLAHEWCRQGEPAPSEPAPREPAPRATKPGTQAAAQASVHARRINELERLDSPLLVPPHRQDYVDRIERTSNANRLREAFDVSSAVHRIEEETRQKMRVSPEAQRDHVWCPINDHNDDARGDVANARIRYGNAAAHAIAERRHAQTAHARRSPAPNARQGFNLHLDGATILERRKRAMLREGHAKPGTAEPELPAYTADALMPIPSGAA</sequence>
<dbReference type="AlphaFoldDB" id="A0AAF0IS28"/>
<feature type="region of interest" description="Disordered" evidence="4">
    <location>
        <begin position="54"/>
        <end position="76"/>
    </location>
</feature>
<evidence type="ECO:0000256" key="2">
    <source>
        <dbReference type="ARBA" id="ARBA00022840"/>
    </source>
</evidence>
<gene>
    <name evidence="6" type="primary">srk1</name>
    <name evidence="6" type="ORF">MOBT1_000543</name>
</gene>
<feature type="region of interest" description="Disordered" evidence="4">
    <location>
        <begin position="12"/>
        <end position="34"/>
    </location>
</feature>
<evidence type="ECO:0000256" key="3">
    <source>
        <dbReference type="PROSITE-ProRule" id="PRU10141"/>
    </source>
</evidence>
<keyword evidence="7" id="KW-1185">Reference proteome</keyword>
<dbReference type="Gene3D" id="3.30.200.20">
    <property type="entry name" value="Phosphorylase Kinase, domain 1"/>
    <property type="match status" value="1"/>
</dbReference>
<dbReference type="PROSITE" id="PS00107">
    <property type="entry name" value="PROTEIN_KINASE_ATP"/>
    <property type="match status" value="1"/>
</dbReference>
<feature type="compositionally biased region" description="Polar residues" evidence="4">
    <location>
        <begin position="54"/>
        <end position="73"/>
    </location>
</feature>
<dbReference type="SUPFAM" id="SSF56112">
    <property type="entry name" value="Protein kinase-like (PK-like)"/>
    <property type="match status" value="1"/>
</dbReference>
<dbReference type="Gene3D" id="1.10.510.10">
    <property type="entry name" value="Transferase(Phosphotransferase) domain 1"/>
    <property type="match status" value="1"/>
</dbReference>
<dbReference type="PANTHER" id="PTHR24347">
    <property type="entry name" value="SERINE/THREONINE-PROTEIN KINASE"/>
    <property type="match status" value="1"/>
</dbReference>
<feature type="domain" description="Protein kinase" evidence="5">
    <location>
        <begin position="115"/>
        <end position="417"/>
    </location>
</feature>
<dbReference type="GO" id="GO:0004672">
    <property type="term" value="F:protein kinase activity"/>
    <property type="evidence" value="ECO:0007669"/>
    <property type="project" value="InterPro"/>
</dbReference>
<evidence type="ECO:0000256" key="1">
    <source>
        <dbReference type="ARBA" id="ARBA00022741"/>
    </source>
</evidence>
<keyword evidence="2 3" id="KW-0067">ATP-binding</keyword>
<protein>
    <submittedName>
        <fullName evidence="6">MAPK-activated protein kinase Srk1</fullName>
    </submittedName>
</protein>
<dbReference type="Pfam" id="PF00069">
    <property type="entry name" value="Pkinase"/>
    <property type="match status" value="1"/>
</dbReference>
<keyword evidence="6" id="KW-0418">Kinase</keyword>
<dbReference type="InterPro" id="IPR011009">
    <property type="entry name" value="Kinase-like_dom_sf"/>
</dbReference>
<keyword evidence="6" id="KW-0808">Transferase</keyword>
<proteinExistence type="predicted"/>
<organism evidence="6 7">
    <name type="scientific">Malassezia obtusa</name>
    <dbReference type="NCBI Taxonomy" id="76774"/>
    <lineage>
        <taxon>Eukaryota</taxon>
        <taxon>Fungi</taxon>
        <taxon>Dikarya</taxon>
        <taxon>Basidiomycota</taxon>
        <taxon>Ustilaginomycotina</taxon>
        <taxon>Malasseziomycetes</taxon>
        <taxon>Malasseziales</taxon>
        <taxon>Malasseziaceae</taxon>
        <taxon>Malassezia</taxon>
    </lineage>
</organism>
<name>A0AAF0IS28_9BASI</name>
<dbReference type="PROSITE" id="PS00108">
    <property type="entry name" value="PROTEIN_KINASE_ST"/>
    <property type="match status" value="1"/>
</dbReference>
<feature type="region of interest" description="Disordered" evidence="4">
    <location>
        <begin position="590"/>
        <end position="619"/>
    </location>
</feature>
<evidence type="ECO:0000256" key="4">
    <source>
        <dbReference type="SAM" id="MobiDB-lite"/>
    </source>
</evidence>
<evidence type="ECO:0000313" key="6">
    <source>
        <dbReference type="EMBL" id="WFD01863.1"/>
    </source>
</evidence>
<dbReference type="InterPro" id="IPR008271">
    <property type="entry name" value="Ser/Thr_kinase_AS"/>
</dbReference>
<feature type="binding site" evidence="3">
    <location>
        <position position="148"/>
    </location>
    <ligand>
        <name>ATP</name>
        <dbReference type="ChEBI" id="CHEBI:30616"/>
    </ligand>
</feature>
<keyword evidence="1 3" id="KW-0547">Nucleotide-binding</keyword>
<dbReference type="GO" id="GO:0005524">
    <property type="term" value="F:ATP binding"/>
    <property type="evidence" value="ECO:0007669"/>
    <property type="project" value="UniProtKB-UniRule"/>
</dbReference>
<dbReference type="InterPro" id="IPR017441">
    <property type="entry name" value="Protein_kinase_ATP_BS"/>
</dbReference>
<dbReference type="InterPro" id="IPR000719">
    <property type="entry name" value="Prot_kinase_dom"/>
</dbReference>
<dbReference type="EMBL" id="CP119934">
    <property type="protein sequence ID" value="WFD01863.1"/>
    <property type="molecule type" value="Genomic_DNA"/>
</dbReference>